<reference evidence="1" key="1">
    <citation type="submission" date="2023-03" db="EMBL/GenBank/DDBJ databases">
        <title>Massive genome expansion in bonnet fungi (Mycena s.s.) driven by repeated elements and novel gene families across ecological guilds.</title>
        <authorList>
            <consortium name="Lawrence Berkeley National Laboratory"/>
            <person name="Harder C.B."/>
            <person name="Miyauchi S."/>
            <person name="Viragh M."/>
            <person name="Kuo A."/>
            <person name="Thoen E."/>
            <person name="Andreopoulos B."/>
            <person name="Lu D."/>
            <person name="Skrede I."/>
            <person name="Drula E."/>
            <person name="Henrissat B."/>
            <person name="Morin E."/>
            <person name="Kohler A."/>
            <person name="Barry K."/>
            <person name="LaButti K."/>
            <person name="Morin E."/>
            <person name="Salamov A."/>
            <person name="Lipzen A."/>
            <person name="Mereny Z."/>
            <person name="Hegedus B."/>
            <person name="Baldrian P."/>
            <person name="Stursova M."/>
            <person name="Weitz H."/>
            <person name="Taylor A."/>
            <person name="Grigoriev I.V."/>
            <person name="Nagy L.G."/>
            <person name="Martin F."/>
            <person name="Kauserud H."/>
        </authorList>
    </citation>
    <scope>NUCLEOTIDE SEQUENCE</scope>
    <source>
        <strain evidence="1">CBHHK067</strain>
    </source>
</reference>
<comment type="caution">
    <text evidence="1">The sequence shown here is derived from an EMBL/GenBank/DDBJ whole genome shotgun (WGS) entry which is preliminary data.</text>
</comment>
<name>A0AAD7M7D6_MYCRO</name>
<evidence type="ECO:0000313" key="1">
    <source>
        <dbReference type="EMBL" id="KAJ7704499.1"/>
    </source>
</evidence>
<gene>
    <name evidence="1" type="ORF">B0H17DRAFT_1126822</name>
</gene>
<evidence type="ECO:0000313" key="2">
    <source>
        <dbReference type="Proteomes" id="UP001221757"/>
    </source>
</evidence>
<protein>
    <submittedName>
        <fullName evidence="1">Uncharacterized protein</fullName>
    </submittedName>
</protein>
<sequence>MDGKLARHMASGMLELHPDRAMRERRGIMGSSEKNSGIWSVRSAGRVRKRLRVNAGYGAKACYGYFAEADEGANIPSVRCEARSPGRIVPDPVAYDGVPSSLIERGKEPERFSQVPRRVRLDSSLFRLAKCREIALQRAGVEKEISLHLWHICPKVVGERTPVGGGCLG</sequence>
<proteinExistence type="predicted"/>
<accession>A0AAD7M7D6</accession>
<dbReference type="EMBL" id="JARKIE010000010">
    <property type="protein sequence ID" value="KAJ7704499.1"/>
    <property type="molecule type" value="Genomic_DNA"/>
</dbReference>
<dbReference type="AlphaFoldDB" id="A0AAD7M7D6"/>
<dbReference type="Proteomes" id="UP001221757">
    <property type="component" value="Unassembled WGS sequence"/>
</dbReference>
<keyword evidence="2" id="KW-1185">Reference proteome</keyword>
<organism evidence="1 2">
    <name type="scientific">Mycena rosella</name>
    <name type="common">Pink bonnet</name>
    <name type="synonym">Agaricus rosellus</name>
    <dbReference type="NCBI Taxonomy" id="1033263"/>
    <lineage>
        <taxon>Eukaryota</taxon>
        <taxon>Fungi</taxon>
        <taxon>Dikarya</taxon>
        <taxon>Basidiomycota</taxon>
        <taxon>Agaricomycotina</taxon>
        <taxon>Agaricomycetes</taxon>
        <taxon>Agaricomycetidae</taxon>
        <taxon>Agaricales</taxon>
        <taxon>Marasmiineae</taxon>
        <taxon>Mycenaceae</taxon>
        <taxon>Mycena</taxon>
    </lineage>
</organism>